<dbReference type="SUPFAM" id="SSF57424">
    <property type="entry name" value="LDL receptor-like module"/>
    <property type="match status" value="1"/>
</dbReference>
<evidence type="ECO:0000256" key="2">
    <source>
        <dbReference type="PROSITE-ProRule" id="PRU00124"/>
    </source>
</evidence>
<dbReference type="PROSITE" id="PS01186">
    <property type="entry name" value="EGF_2"/>
    <property type="match status" value="1"/>
</dbReference>
<proteinExistence type="predicted"/>
<evidence type="ECO:0000313" key="5">
    <source>
        <dbReference type="WBParaSite" id="nRc.2.0.1.t22511-RA"/>
    </source>
</evidence>
<reference evidence="5" key="1">
    <citation type="submission" date="2022-11" db="UniProtKB">
        <authorList>
            <consortium name="WormBaseParasite"/>
        </authorList>
    </citation>
    <scope>IDENTIFICATION</scope>
</reference>
<dbReference type="Proteomes" id="UP000887565">
    <property type="component" value="Unplaced"/>
</dbReference>
<dbReference type="InterPro" id="IPR036055">
    <property type="entry name" value="LDL_receptor-like_sf"/>
</dbReference>
<keyword evidence="1" id="KW-1015">Disulfide bond</keyword>
<dbReference type="Pfam" id="PF00057">
    <property type="entry name" value="Ldl_recept_a"/>
    <property type="match status" value="1"/>
</dbReference>
<dbReference type="InterPro" id="IPR000742">
    <property type="entry name" value="EGF"/>
</dbReference>
<name>A0A915JA01_ROMCU</name>
<sequence length="128" mass="14266">MSEPNLHSFTFSLVCKCVLYSDYSMMCLDWKNTKVCESIPGMYICHDGSSCIYQTWILDGAFDCNDGSDENPMYWDECGLGLDNCDLNSMVCLDNVTQPVSPDGRFVCKCKPGYYSTDGGKSCKPITP</sequence>
<feature type="domain" description="EGF-like" evidence="3">
    <location>
        <begin position="108"/>
        <end position="123"/>
    </location>
</feature>
<comment type="caution">
    <text evidence="2">Lacks conserved residue(s) required for the propagation of feature annotation.</text>
</comment>
<dbReference type="WBParaSite" id="nRc.2.0.1.t22511-RA">
    <property type="protein sequence ID" value="nRc.2.0.1.t22511-RA"/>
    <property type="gene ID" value="nRc.2.0.1.g22511"/>
</dbReference>
<dbReference type="Gene3D" id="4.10.400.10">
    <property type="entry name" value="Low-density Lipoprotein Receptor"/>
    <property type="match status" value="1"/>
</dbReference>
<evidence type="ECO:0000259" key="3">
    <source>
        <dbReference type="PROSITE" id="PS01186"/>
    </source>
</evidence>
<dbReference type="SMART" id="SM00192">
    <property type="entry name" value="LDLa"/>
    <property type="match status" value="1"/>
</dbReference>
<dbReference type="AlphaFoldDB" id="A0A915JA01"/>
<evidence type="ECO:0000313" key="4">
    <source>
        <dbReference type="Proteomes" id="UP000887565"/>
    </source>
</evidence>
<keyword evidence="4" id="KW-1185">Reference proteome</keyword>
<evidence type="ECO:0000256" key="1">
    <source>
        <dbReference type="ARBA" id="ARBA00023157"/>
    </source>
</evidence>
<protein>
    <submittedName>
        <fullName evidence="5">EGF-like domain-containing protein</fullName>
    </submittedName>
</protein>
<accession>A0A915JA01</accession>
<dbReference type="Gene3D" id="2.10.25.10">
    <property type="entry name" value="Laminin"/>
    <property type="match status" value="1"/>
</dbReference>
<dbReference type="PROSITE" id="PS50068">
    <property type="entry name" value="LDLRA_2"/>
    <property type="match status" value="1"/>
</dbReference>
<dbReference type="InterPro" id="IPR002172">
    <property type="entry name" value="LDrepeatLR_classA_rpt"/>
</dbReference>
<organism evidence="4 5">
    <name type="scientific">Romanomermis culicivorax</name>
    <name type="common">Nematode worm</name>
    <dbReference type="NCBI Taxonomy" id="13658"/>
    <lineage>
        <taxon>Eukaryota</taxon>
        <taxon>Metazoa</taxon>
        <taxon>Ecdysozoa</taxon>
        <taxon>Nematoda</taxon>
        <taxon>Enoplea</taxon>
        <taxon>Dorylaimia</taxon>
        <taxon>Mermithida</taxon>
        <taxon>Mermithoidea</taxon>
        <taxon>Mermithidae</taxon>
        <taxon>Romanomermis</taxon>
    </lineage>
</organism>